<name>A0A927MSE7_9ACTN</name>
<accession>A0A927MSE7</accession>
<evidence type="ECO:0000313" key="3">
    <source>
        <dbReference type="EMBL" id="MBE1605294.1"/>
    </source>
</evidence>
<protein>
    <recommendedName>
        <fullName evidence="5">Lipoprotein</fullName>
    </recommendedName>
</protein>
<reference evidence="3" key="1">
    <citation type="submission" date="2020-10" db="EMBL/GenBank/DDBJ databases">
        <title>Sequencing the genomes of 1000 actinobacteria strains.</title>
        <authorList>
            <person name="Klenk H.-P."/>
        </authorList>
    </citation>
    <scope>NUCLEOTIDE SEQUENCE</scope>
    <source>
        <strain evidence="3">DSM 45354</strain>
    </source>
</reference>
<dbReference type="RefSeq" id="WP_192749657.1">
    <property type="nucleotide sequence ID" value="NZ_BAABJL010000001.1"/>
</dbReference>
<dbReference type="EMBL" id="JADBEM010000001">
    <property type="protein sequence ID" value="MBE1605294.1"/>
    <property type="molecule type" value="Genomic_DNA"/>
</dbReference>
<dbReference type="PROSITE" id="PS51257">
    <property type="entry name" value="PROKAR_LIPOPROTEIN"/>
    <property type="match status" value="1"/>
</dbReference>
<sequence length="158" mass="17272">MRLLLVAVLALVGGACAGSPTSPDQVRDYFSPPKSSPGLTWTNGDRQVDTTELNTVAGPEHCHWDSAVLLYIGWPLGTVASSITQARLYVRDPEGVFPRELRKGLRQDAALPADARDTGYRSDDLQLWLAPSDPDAVYLRVDRDVERWPRANAGIVCA</sequence>
<comment type="caution">
    <text evidence="3">The sequence shown here is derived from an EMBL/GenBank/DDBJ whole genome shotgun (WGS) entry which is preliminary data.</text>
</comment>
<evidence type="ECO:0000256" key="2">
    <source>
        <dbReference type="SAM" id="SignalP"/>
    </source>
</evidence>
<keyword evidence="2" id="KW-0732">Signal</keyword>
<feature type="signal peptide" evidence="2">
    <location>
        <begin position="1"/>
        <end position="17"/>
    </location>
</feature>
<dbReference type="AlphaFoldDB" id="A0A927MSE7"/>
<evidence type="ECO:0008006" key="5">
    <source>
        <dbReference type="Google" id="ProtNLM"/>
    </source>
</evidence>
<proteinExistence type="predicted"/>
<evidence type="ECO:0000313" key="4">
    <source>
        <dbReference type="Proteomes" id="UP000638648"/>
    </source>
</evidence>
<dbReference type="Proteomes" id="UP000638648">
    <property type="component" value="Unassembled WGS sequence"/>
</dbReference>
<evidence type="ECO:0000256" key="1">
    <source>
        <dbReference type="SAM" id="MobiDB-lite"/>
    </source>
</evidence>
<feature type="region of interest" description="Disordered" evidence="1">
    <location>
        <begin position="20"/>
        <end position="45"/>
    </location>
</feature>
<keyword evidence="4" id="KW-1185">Reference proteome</keyword>
<feature type="chain" id="PRO_5037296893" description="Lipoprotein" evidence="2">
    <location>
        <begin position="18"/>
        <end position="158"/>
    </location>
</feature>
<gene>
    <name evidence="3" type="ORF">HEB94_002142</name>
</gene>
<organism evidence="3 4">
    <name type="scientific">Actinopolymorpha pittospori</name>
    <dbReference type="NCBI Taxonomy" id="648752"/>
    <lineage>
        <taxon>Bacteria</taxon>
        <taxon>Bacillati</taxon>
        <taxon>Actinomycetota</taxon>
        <taxon>Actinomycetes</taxon>
        <taxon>Propionibacteriales</taxon>
        <taxon>Actinopolymorphaceae</taxon>
        <taxon>Actinopolymorpha</taxon>
    </lineage>
</organism>